<name>A0A6A5FYU8_CAERE</name>
<evidence type="ECO:0000313" key="2">
    <source>
        <dbReference type="EMBL" id="KAF1747777.1"/>
    </source>
</evidence>
<dbReference type="KEGG" id="crq:GCK72_024243"/>
<keyword evidence="1" id="KW-0472">Membrane</keyword>
<gene>
    <name evidence="2" type="ORF">GCK72_024243</name>
</gene>
<dbReference type="CTD" id="9821974"/>
<dbReference type="EMBL" id="WUAV01000006">
    <property type="protein sequence ID" value="KAF1747777.1"/>
    <property type="molecule type" value="Genomic_DNA"/>
</dbReference>
<accession>A0A6A5FYU8</accession>
<evidence type="ECO:0000256" key="1">
    <source>
        <dbReference type="SAM" id="Phobius"/>
    </source>
</evidence>
<dbReference type="GeneID" id="9821974"/>
<sequence length="98" mass="11379">MTPVVMVSPNAKPEEKVDVKLLVFGIASFFFSIYFAVVFYRRYVWGLRWCDSFALTQRHVPRIEIANRTHRDEDIESAPRKATVVRFKVDGKVLGDDE</sequence>
<organism evidence="2 3">
    <name type="scientific">Caenorhabditis remanei</name>
    <name type="common">Caenorhabditis vulgaris</name>
    <dbReference type="NCBI Taxonomy" id="31234"/>
    <lineage>
        <taxon>Eukaryota</taxon>
        <taxon>Metazoa</taxon>
        <taxon>Ecdysozoa</taxon>
        <taxon>Nematoda</taxon>
        <taxon>Chromadorea</taxon>
        <taxon>Rhabditida</taxon>
        <taxon>Rhabditina</taxon>
        <taxon>Rhabditomorpha</taxon>
        <taxon>Rhabditoidea</taxon>
        <taxon>Rhabditidae</taxon>
        <taxon>Peloderinae</taxon>
        <taxon>Caenorhabditis</taxon>
    </lineage>
</organism>
<proteinExistence type="predicted"/>
<protein>
    <submittedName>
        <fullName evidence="2">Uncharacterized protein</fullName>
    </submittedName>
</protein>
<comment type="caution">
    <text evidence="2">The sequence shown here is derived from an EMBL/GenBank/DDBJ whole genome shotgun (WGS) entry which is preliminary data.</text>
</comment>
<evidence type="ECO:0000313" key="3">
    <source>
        <dbReference type="Proteomes" id="UP000483820"/>
    </source>
</evidence>
<reference evidence="2 3" key="1">
    <citation type="submission" date="2019-12" db="EMBL/GenBank/DDBJ databases">
        <title>Chromosome-level assembly of the Caenorhabditis remanei genome.</title>
        <authorList>
            <person name="Teterina A.A."/>
            <person name="Willis J.H."/>
            <person name="Phillips P.C."/>
        </authorList>
    </citation>
    <scope>NUCLEOTIDE SEQUENCE [LARGE SCALE GENOMIC DNA]</scope>
    <source>
        <strain evidence="2 3">PX506</strain>
        <tissue evidence="2">Whole organism</tissue>
    </source>
</reference>
<dbReference type="Proteomes" id="UP000483820">
    <property type="component" value="Chromosome X"/>
</dbReference>
<dbReference type="RefSeq" id="XP_003117693.2">
    <property type="nucleotide sequence ID" value="XM_003117645.2"/>
</dbReference>
<dbReference type="AlphaFoldDB" id="A0A6A5FYU8"/>
<feature type="transmembrane region" description="Helical" evidence="1">
    <location>
        <begin position="20"/>
        <end position="40"/>
    </location>
</feature>
<keyword evidence="1" id="KW-1133">Transmembrane helix</keyword>
<keyword evidence="1" id="KW-0812">Transmembrane</keyword>